<evidence type="ECO:0000313" key="1">
    <source>
        <dbReference type="EMBL" id="KAJ8678518.1"/>
    </source>
</evidence>
<reference evidence="1" key="1">
    <citation type="submission" date="2023-04" db="EMBL/GenBank/DDBJ databases">
        <title>A chromosome-level genome assembly of the parasitoid wasp Eretmocerus hayati.</title>
        <authorList>
            <person name="Zhong Y."/>
            <person name="Liu S."/>
            <person name="Liu Y."/>
        </authorList>
    </citation>
    <scope>NUCLEOTIDE SEQUENCE</scope>
    <source>
        <strain evidence="1">ZJU_SS_LIU_2023</strain>
    </source>
</reference>
<dbReference type="EMBL" id="CM056742">
    <property type="protein sequence ID" value="KAJ8678518.1"/>
    <property type="molecule type" value="Genomic_DNA"/>
</dbReference>
<accession>A0ACC2P4W8</accession>
<dbReference type="Proteomes" id="UP001239111">
    <property type="component" value="Chromosome 2"/>
</dbReference>
<evidence type="ECO:0000313" key="2">
    <source>
        <dbReference type="Proteomes" id="UP001239111"/>
    </source>
</evidence>
<organism evidence="1 2">
    <name type="scientific">Eretmocerus hayati</name>
    <dbReference type="NCBI Taxonomy" id="131215"/>
    <lineage>
        <taxon>Eukaryota</taxon>
        <taxon>Metazoa</taxon>
        <taxon>Ecdysozoa</taxon>
        <taxon>Arthropoda</taxon>
        <taxon>Hexapoda</taxon>
        <taxon>Insecta</taxon>
        <taxon>Pterygota</taxon>
        <taxon>Neoptera</taxon>
        <taxon>Endopterygota</taxon>
        <taxon>Hymenoptera</taxon>
        <taxon>Apocrita</taxon>
        <taxon>Proctotrupomorpha</taxon>
        <taxon>Chalcidoidea</taxon>
        <taxon>Aphelinidae</taxon>
        <taxon>Aphelininae</taxon>
        <taxon>Eretmocerus</taxon>
    </lineage>
</organism>
<comment type="caution">
    <text evidence="1">The sequence shown here is derived from an EMBL/GenBank/DDBJ whole genome shotgun (WGS) entry which is preliminary data.</text>
</comment>
<name>A0ACC2P4W8_9HYME</name>
<protein>
    <submittedName>
        <fullName evidence="1">Uncharacterized protein</fullName>
    </submittedName>
</protein>
<gene>
    <name evidence="1" type="ORF">QAD02_014305</name>
</gene>
<proteinExistence type="predicted"/>
<keyword evidence="2" id="KW-1185">Reference proteome</keyword>
<sequence length="424" mass="48320">MNLDEASQSKKKTGRRRSGSESNAEAISRKDFQSESEDILHELEEIKGVWVVIRCTNSHTFQTNQVPSFPSTLQRKNSMDDSVEVSAFSRHADKEFSASRRELSSRTYISDILSEETSDEKDSTERKTRNRTLKSKKRDEKNEHGSTKLGSSSLRKRSKTDKRNQRSKDMKSSIEIPITEILRRTQEQRTKYEEPSPMSQLTAKTMYVQGTNGFSAIKFSSANARYPRKSIGSVISSTGPRPQKVATYFQKIWNSYGLIIQGLLGGMAMLHFILLESSMADLTDLFDNYSHFSEIYTCLFSFFISLCIMSILDKFDLAHVSRDHFRRIFENHKRSILALPLYITAFSLHQFMAKIDDKLSLYGQNSSSTTNNSFGEQVTWEKMTLSKDALVTLGWMIVSTGDDSNLLLMNLESSNEYTDSESPT</sequence>